<keyword evidence="11" id="KW-1185">Reference proteome</keyword>
<dbReference type="UniPathway" id="UPA00053">
    <property type="reaction ID" value="UER00084"/>
</dbReference>
<comment type="similarity">
    <text evidence="3 8">Belongs to the class-I DAHP synthase family.</text>
</comment>
<dbReference type="GO" id="GO:0005737">
    <property type="term" value="C:cytoplasm"/>
    <property type="evidence" value="ECO:0007669"/>
    <property type="project" value="TreeGrafter"/>
</dbReference>
<proteinExistence type="inferred from homology"/>
<dbReference type="RefSeq" id="WP_158227796.1">
    <property type="nucleotide sequence ID" value="NZ_CWGJ01000011.1"/>
</dbReference>
<dbReference type="Pfam" id="PF00793">
    <property type="entry name" value="DAHP_synth_1"/>
    <property type="match status" value="1"/>
</dbReference>
<evidence type="ECO:0000259" key="9">
    <source>
        <dbReference type="Pfam" id="PF00793"/>
    </source>
</evidence>
<evidence type="ECO:0000256" key="7">
    <source>
        <dbReference type="ARBA" id="ARBA00047508"/>
    </source>
</evidence>
<comment type="function">
    <text evidence="1 8">Stereospecific condensation of phosphoenolpyruvate (PEP) and D-erythrose-4-phosphate (E4P) giving rise to 3-deoxy-D-arabino-heptulosonate-7-phosphate (DAHP).</text>
</comment>
<dbReference type="EMBL" id="CWGJ01000011">
    <property type="protein sequence ID" value="CRX38026.1"/>
    <property type="molecule type" value="Genomic_DNA"/>
</dbReference>
<sequence length="362" mass="40014">MDRLQAPIDVKNSLCLEQEEAAFIGKSRETIRSILDGEDTRKICIVGPCSIHDLSAAIEYAEKLKKLQAEVEETFLLVMRCYIEKPRTQLGWKGLLYDPMLDGTGNMKEGIRLARSLLIHLAKMRVPAATEIIDPFLVGYFDDLISWGCIGARTSESQTHRLMASGLSMPVAFKNTTDGNVKVAINGIIAASQSNAFIALDENGSAAMRKTRGNPHCHLVLRGSHHHTNYDHIAIAQANKDLKDSLQKERVIIDCSHGNCRFSPDGQISPFKSVVAQMAEGNETIKGIVLESHLFGGRQELSSDPRELRYGVSITDHCLDFETTEQLILWAQEAINSKIPESSLYPLPQSSSPCAMHETLPS</sequence>
<evidence type="ECO:0000256" key="3">
    <source>
        <dbReference type="ARBA" id="ARBA00007985"/>
    </source>
</evidence>
<dbReference type="Gene3D" id="3.20.20.70">
    <property type="entry name" value="Aldolase class I"/>
    <property type="match status" value="1"/>
</dbReference>
<dbReference type="GO" id="GO:0009423">
    <property type="term" value="P:chorismate biosynthetic process"/>
    <property type="evidence" value="ECO:0007669"/>
    <property type="project" value="UniProtKB-UniPathway"/>
</dbReference>
<keyword evidence="6 8" id="KW-0057">Aromatic amino acid biosynthesis</keyword>
<dbReference type="PANTHER" id="PTHR21225:SF12">
    <property type="entry name" value="PHOSPHO-2-DEHYDRO-3-DEOXYHEPTONATE ALDOLASE, TYROSINE-INHIBITED"/>
    <property type="match status" value="1"/>
</dbReference>
<dbReference type="GO" id="GO:0008652">
    <property type="term" value="P:amino acid biosynthetic process"/>
    <property type="evidence" value="ECO:0007669"/>
    <property type="project" value="UniProtKB-KW"/>
</dbReference>
<dbReference type="PANTHER" id="PTHR21225">
    <property type="entry name" value="PHOSPHO-2-DEHYDRO-3-DEOXYHEPTONATE ALDOLASE DAHP SYNTHETASE"/>
    <property type="match status" value="1"/>
</dbReference>
<dbReference type="Proteomes" id="UP000220251">
    <property type="component" value="Unassembled WGS sequence"/>
</dbReference>
<evidence type="ECO:0000256" key="2">
    <source>
        <dbReference type="ARBA" id="ARBA00004688"/>
    </source>
</evidence>
<protein>
    <recommendedName>
        <fullName evidence="8">Phospho-2-dehydro-3-deoxyheptonate aldolase</fullName>
        <ecNumber evidence="8">2.5.1.54</ecNumber>
    </recommendedName>
</protein>
<dbReference type="GO" id="GO:0003849">
    <property type="term" value="F:3-deoxy-7-phosphoheptulonate synthase activity"/>
    <property type="evidence" value="ECO:0007669"/>
    <property type="project" value="UniProtKB-EC"/>
</dbReference>
<comment type="catalytic activity">
    <reaction evidence="7 8">
        <text>D-erythrose 4-phosphate + phosphoenolpyruvate + H2O = 7-phospho-2-dehydro-3-deoxy-D-arabino-heptonate + phosphate</text>
        <dbReference type="Rhea" id="RHEA:14717"/>
        <dbReference type="ChEBI" id="CHEBI:15377"/>
        <dbReference type="ChEBI" id="CHEBI:16897"/>
        <dbReference type="ChEBI" id="CHEBI:43474"/>
        <dbReference type="ChEBI" id="CHEBI:58394"/>
        <dbReference type="ChEBI" id="CHEBI:58702"/>
        <dbReference type="EC" id="2.5.1.54"/>
    </reaction>
</comment>
<dbReference type="InterPro" id="IPR006218">
    <property type="entry name" value="DAHP1/KDSA"/>
</dbReference>
<keyword evidence="4 8" id="KW-0028">Amino-acid biosynthesis</keyword>
<evidence type="ECO:0000256" key="4">
    <source>
        <dbReference type="ARBA" id="ARBA00022605"/>
    </source>
</evidence>
<dbReference type="InterPro" id="IPR013785">
    <property type="entry name" value="Aldolase_TIM"/>
</dbReference>
<organism evidence="10 11">
    <name type="scientific">Estrella lausannensis</name>
    <dbReference type="NCBI Taxonomy" id="483423"/>
    <lineage>
        <taxon>Bacteria</taxon>
        <taxon>Pseudomonadati</taxon>
        <taxon>Chlamydiota</taxon>
        <taxon>Chlamydiia</taxon>
        <taxon>Parachlamydiales</taxon>
        <taxon>Candidatus Criblamydiaceae</taxon>
        <taxon>Estrella</taxon>
    </lineage>
</organism>
<evidence type="ECO:0000256" key="8">
    <source>
        <dbReference type="PIRNR" id="PIRNR001361"/>
    </source>
</evidence>
<name>A0A0H5DNR2_9BACT</name>
<dbReference type="PIRSF" id="PIRSF001361">
    <property type="entry name" value="DAHP_synthase"/>
    <property type="match status" value="1"/>
</dbReference>
<dbReference type="GO" id="GO:0009073">
    <property type="term" value="P:aromatic amino acid family biosynthetic process"/>
    <property type="evidence" value="ECO:0007669"/>
    <property type="project" value="UniProtKB-KW"/>
</dbReference>
<dbReference type="AlphaFoldDB" id="A0A0H5DNR2"/>
<reference evidence="11" key="1">
    <citation type="submission" date="2015-06" db="EMBL/GenBank/DDBJ databases">
        <authorList>
            <person name="Bertelli C."/>
        </authorList>
    </citation>
    <scope>NUCLEOTIDE SEQUENCE [LARGE SCALE GENOMIC DNA]</scope>
    <source>
        <strain evidence="11">CRIB-30</strain>
    </source>
</reference>
<dbReference type="OrthoDB" id="9807331at2"/>
<evidence type="ECO:0000256" key="1">
    <source>
        <dbReference type="ARBA" id="ARBA00003726"/>
    </source>
</evidence>
<gene>
    <name evidence="10" type="primary">aroF</name>
    <name evidence="10" type="ORF">ELAC_0674</name>
</gene>
<keyword evidence="5 8" id="KW-0808">Transferase</keyword>
<feature type="domain" description="DAHP synthetase I/KDSA" evidence="9">
    <location>
        <begin position="33"/>
        <end position="327"/>
    </location>
</feature>
<comment type="pathway">
    <text evidence="2 8">Metabolic intermediate biosynthesis; chorismate biosynthesis; chorismate from D-erythrose 4-phosphate and phosphoenolpyruvate: step 1/7.</text>
</comment>
<evidence type="ECO:0000313" key="10">
    <source>
        <dbReference type="EMBL" id="CRX38026.1"/>
    </source>
</evidence>
<evidence type="ECO:0000256" key="5">
    <source>
        <dbReference type="ARBA" id="ARBA00022679"/>
    </source>
</evidence>
<dbReference type="InterPro" id="IPR006219">
    <property type="entry name" value="DAHP_synth_1"/>
</dbReference>
<dbReference type="EC" id="2.5.1.54" evidence="8"/>
<evidence type="ECO:0000313" key="11">
    <source>
        <dbReference type="Proteomes" id="UP000220251"/>
    </source>
</evidence>
<evidence type="ECO:0000256" key="6">
    <source>
        <dbReference type="ARBA" id="ARBA00023141"/>
    </source>
</evidence>
<dbReference type="NCBIfam" id="NF009395">
    <property type="entry name" value="PRK12755.1"/>
    <property type="match status" value="1"/>
</dbReference>
<accession>A0A0H5DNR2</accession>
<dbReference type="SUPFAM" id="SSF51569">
    <property type="entry name" value="Aldolase"/>
    <property type="match status" value="1"/>
</dbReference>
<dbReference type="NCBIfam" id="TIGR00034">
    <property type="entry name" value="aroFGH"/>
    <property type="match status" value="1"/>
</dbReference>